<feature type="region of interest" description="Disordered" evidence="11">
    <location>
        <begin position="351"/>
        <end position="388"/>
    </location>
</feature>
<evidence type="ECO:0000256" key="5">
    <source>
        <dbReference type="ARBA" id="ARBA00023155"/>
    </source>
</evidence>
<dbReference type="PANTHER" id="PTHR45940:SF13">
    <property type="entry name" value="WUSCHEL-RELATED HOMEOBOX 1"/>
    <property type="match status" value="1"/>
</dbReference>
<evidence type="ECO:0000313" key="13">
    <source>
        <dbReference type="EMBL" id="CCP29677.1"/>
    </source>
</evidence>
<dbReference type="Pfam" id="PF00046">
    <property type="entry name" value="Homeodomain"/>
    <property type="match status" value="1"/>
</dbReference>
<reference evidence="13" key="1">
    <citation type="journal article" date="2013" name="New Phytol.">
        <title>Symplesiomorphies in the WUSCHEL clade suggest that the last common ancestor of seed plants contained at least four independent stem cell niches.</title>
        <authorList>
            <person name="Nardmann J."/>
            <person name="Werr W."/>
        </authorList>
    </citation>
    <scope>NUCLEOTIDE SEQUENCE</scope>
    <source>
        <tissue evidence="13">Side shoot</tissue>
    </source>
</reference>
<evidence type="ECO:0000256" key="4">
    <source>
        <dbReference type="ARBA" id="ARBA00023125"/>
    </source>
</evidence>
<dbReference type="AlphaFoldDB" id="S6CRV2"/>
<feature type="compositionally biased region" description="Low complexity" evidence="11">
    <location>
        <begin position="212"/>
        <end position="241"/>
    </location>
</feature>
<dbReference type="Gene3D" id="1.10.10.60">
    <property type="entry name" value="Homeodomain-like"/>
    <property type="match status" value="1"/>
</dbReference>
<feature type="region of interest" description="Disordered" evidence="11">
    <location>
        <begin position="205"/>
        <end position="275"/>
    </location>
</feature>
<evidence type="ECO:0000256" key="6">
    <source>
        <dbReference type="ARBA" id="ARBA00023163"/>
    </source>
</evidence>
<dbReference type="GO" id="GO:0003677">
    <property type="term" value="F:DNA binding"/>
    <property type="evidence" value="ECO:0007669"/>
    <property type="project" value="UniProtKB-UniRule"/>
</dbReference>
<feature type="region of interest" description="Disordered" evidence="11">
    <location>
        <begin position="410"/>
        <end position="430"/>
    </location>
</feature>
<sequence length="430" mass="46572">MEAKLAAAAASISFMAAAFASENSHSNSNSNCNSSLGAFSASSSCFQKRFRPLVPKLSLSSSSSALWSQQQQQQQPNSETQFSLHPPQQQSFGSSSSASSCARPACLLDRRTKQGEDNSCRDKTASVAGTEGPPPPAAQAQAQTSSGTRWNPTPEQIKFLEMLYRSGMRTPNAEQIEHITAQLRQYGKIEGKNVFYWFQNHKARERQKQKRTSMQQQQAAVAAHAPASAAAAGNATTPKATAIDHRIQQQPDHRSNGNKSTNNSELSFHSCGSSLSASPFTGPESSCFMLGSPSSLMNSSQSSKGSTPMRSLSLDLKTPLSFSTALGKREEPEFGSSPRWNCCKRKKDLSLPHTAADSSSDHSTSPRPTTTTATANDNDSTDEDEAAERDFYTLKLFPLRPERLHEMASYFSSSGYNSPNKSAESSSTYF</sequence>
<feature type="compositionally biased region" description="Basic and acidic residues" evidence="11">
    <location>
        <begin position="242"/>
        <end position="255"/>
    </location>
</feature>
<keyword evidence="5 9" id="KW-0371">Homeobox</keyword>
<evidence type="ECO:0000259" key="12">
    <source>
        <dbReference type="PROSITE" id="PS50071"/>
    </source>
</evidence>
<comment type="subcellular location">
    <subcellularLocation>
        <location evidence="1 9 10">Nucleus</location>
    </subcellularLocation>
</comment>
<comment type="similarity">
    <text evidence="8">Belongs to the WUS homeobox family.</text>
</comment>
<feature type="DNA-binding region" description="Homeobox" evidence="9">
    <location>
        <begin position="145"/>
        <end position="209"/>
    </location>
</feature>
<evidence type="ECO:0000256" key="9">
    <source>
        <dbReference type="PROSITE-ProRule" id="PRU00108"/>
    </source>
</evidence>
<feature type="compositionally biased region" description="Polar residues" evidence="11">
    <location>
        <begin position="144"/>
        <end position="153"/>
    </location>
</feature>
<feature type="compositionally biased region" description="Low complexity" evidence="11">
    <location>
        <begin position="86"/>
        <end position="99"/>
    </location>
</feature>
<gene>
    <name evidence="13" type="primary">wox4</name>
</gene>
<evidence type="ECO:0000256" key="3">
    <source>
        <dbReference type="ARBA" id="ARBA00023015"/>
    </source>
</evidence>
<evidence type="ECO:0000256" key="1">
    <source>
        <dbReference type="ARBA" id="ARBA00004123"/>
    </source>
</evidence>
<dbReference type="SUPFAM" id="SSF46689">
    <property type="entry name" value="Homeodomain-like"/>
    <property type="match status" value="1"/>
</dbReference>
<dbReference type="InterPro" id="IPR044555">
    <property type="entry name" value="WUSCHEL-like"/>
</dbReference>
<feature type="compositionally biased region" description="Polar residues" evidence="11">
    <location>
        <begin position="257"/>
        <end position="275"/>
    </location>
</feature>
<keyword evidence="6" id="KW-0804">Transcription</keyword>
<dbReference type="CDD" id="cd00086">
    <property type="entry name" value="homeodomain"/>
    <property type="match status" value="1"/>
</dbReference>
<name>S6CRV2_GNEGN</name>
<evidence type="ECO:0000256" key="8">
    <source>
        <dbReference type="ARBA" id="ARBA00024040"/>
    </source>
</evidence>
<keyword evidence="2" id="KW-0217">Developmental protein</keyword>
<feature type="region of interest" description="Disordered" evidence="11">
    <location>
        <begin position="293"/>
        <end position="312"/>
    </location>
</feature>
<keyword evidence="4 9" id="KW-0238">DNA-binding</keyword>
<feature type="compositionally biased region" description="Basic and acidic residues" evidence="11">
    <location>
        <begin position="112"/>
        <end position="124"/>
    </location>
</feature>
<evidence type="ECO:0000256" key="2">
    <source>
        <dbReference type="ARBA" id="ARBA00022473"/>
    </source>
</evidence>
<protein>
    <submittedName>
        <fullName evidence="13">HD transcription factor</fullName>
    </submittedName>
</protein>
<dbReference type="GO" id="GO:0003700">
    <property type="term" value="F:DNA-binding transcription factor activity"/>
    <property type="evidence" value="ECO:0007669"/>
    <property type="project" value="InterPro"/>
</dbReference>
<feature type="compositionally biased region" description="Low complexity" evidence="11">
    <location>
        <begin position="65"/>
        <end position="75"/>
    </location>
</feature>
<accession>S6CRV2</accession>
<keyword evidence="3" id="KW-0805">Transcription regulation</keyword>
<dbReference type="EMBL" id="HF564612">
    <property type="protein sequence ID" value="CCP29677.1"/>
    <property type="molecule type" value="mRNA"/>
</dbReference>
<organism evidence="13">
    <name type="scientific">Gnetum gnemon</name>
    <name type="common">Spanish joint-fir</name>
    <name type="synonym">Gnetum acutatum</name>
    <dbReference type="NCBI Taxonomy" id="3382"/>
    <lineage>
        <taxon>Eukaryota</taxon>
        <taxon>Viridiplantae</taxon>
        <taxon>Streptophyta</taxon>
        <taxon>Embryophyta</taxon>
        <taxon>Tracheophyta</taxon>
        <taxon>Spermatophyta</taxon>
        <taxon>Gnetopsida</taxon>
        <taxon>Gnetidae</taxon>
        <taxon>Gnetales</taxon>
        <taxon>Gnetaceae</taxon>
        <taxon>Gnetum</taxon>
    </lineage>
</organism>
<evidence type="ECO:0000256" key="7">
    <source>
        <dbReference type="ARBA" id="ARBA00023242"/>
    </source>
</evidence>
<dbReference type="GO" id="GO:0005634">
    <property type="term" value="C:nucleus"/>
    <property type="evidence" value="ECO:0007669"/>
    <property type="project" value="UniProtKB-SubCell"/>
</dbReference>
<evidence type="ECO:0000256" key="10">
    <source>
        <dbReference type="RuleBase" id="RU000682"/>
    </source>
</evidence>
<dbReference type="FunFam" id="1.10.10.60:FF:000146">
    <property type="entry name" value="WUSCHEL-related homeobox 4"/>
    <property type="match status" value="1"/>
</dbReference>
<feature type="region of interest" description="Disordered" evidence="11">
    <location>
        <begin position="112"/>
        <end position="153"/>
    </location>
</feature>
<feature type="compositionally biased region" description="Low complexity" evidence="11">
    <location>
        <begin position="353"/>
        <end position="378"/>
    </location>
</feature>
<proteinExistence type="evidence at transcript level"/>
<feature type="compositionally biased region" description="Low complexity" evidence="11">
    <location>
        <begin position="293"/>
        <end position="306"/>
    </location>
</feature>
<dbReference type="SMART" id="SM00389">
    <property type="entry name" value="HOX"/>
    <property type="match status" value="1"/>
</dbReference>
<dbReference type="InterPro" id="IPR001356">
    <property type="entry name" value="HD"/>
</dbReference>
<dbReference type="InterPro" id="IPR009057">
    <property type="entry name" value="Homeodomain-like_sf"/>
</dbReference>
<feature type="domain" description="Homeobox" evidence="12">
    <location>
        <begin position="143"/>
        <end position="208"/>
    </location>
</feature>
<feature type="region of interest" description="Disordered" evidence="11">
    <location>
        <begin position="65"/>
        <end position="99"/>
    </location>
</feature>
<dbReference type="PROSITE" id="PS50071">
    <property type="entry name" value="HOMEOBOX_2"/>
    <property type="match status" value="1"/>
</dbReference>
<keyword evidence="7 9" id="KW-0539">Nucleus</keyword>
<evidence type="ECO:0000256" key="11">
    <source>
        <dbReference type="SAM" id="MobiDB-lite"/>
    </source>
</evidence>
<dbReference type="GO" id="GO:0099402">
    <property type="term" value="P:plant organ development"/>
    <property type="evidence" value="ECO:0007669"/>
    <property type="project" value="InterPro"/>
</dbReference>
<dbReference type="PANTHER" id="PTHR45940">
    <property type="entry name" value="WUSCHEL-RELATED HOMEOBOX 1-RELATED"/>
    <property type="match status" value="1"/>
</dbReference>